<accession>A0ABT8YEV2</accession>
<evidence type="ECO:0000313" key="3">
    <source>
        <dbReference type="EMBL" id="MDO6416873.1"/>
    </source>
</evidence>
<sequence>MTFRRPATALLIALSLAACSKKGADSNTAPLPTGPVAAVAPPAGKDWTEVASMTPEGGVRMGNPDAAIKLVEYASLTCPHCAEFTKEGAEPIQAKFVKSGKVSWEYRPFVLNSYDIPAFLLTRCRGAEPFFKLAEQAYAAQPEWVGKAMALTPAQQTELQGTDQSQLFKKMASFMGLDAFFRARGISAADQDKCLGDVAAAEALANGTSKATNDKNVTGTPTFFINDELWSVPATTSPVAPQLVARLSALSGS</sequence>
<name>A0ABT8YEV2_9SPHN</name>
<keyword evidence="1" id="KW-0732">Signal</keyword>
<dbReference type="InterPro" id="IPR012336">
    <property type="entry name" value="Thioredoxin-like_fold"/>
</dbReference>
<protein>
    <submittedName>
        <fullName evidence="3">Thioredoxin domain-containing protein</fullName>
    </submittedName>
</protein>
<dbReference type="PROSITE" id="PS51257">
    <property type="entry name" value="PROKAR_LIPOPROTEIN"/>
    <property type="match status" value="1"/>
</dbReference>
<evidence type="ECO:0000259" key="2">
    <source>
        <dbReference type="Pfam" id="PF13462"/>
    </source>
</evidence>
<proteinExistence type="predicted"/>
<organism evidence="3 4">
    <name type="scientific">Sphingomonas natans</name>
    <dbReference type="NCBI Taxonomy" id="3063330"/>
    <lineage>
        <taxon>Bacteria</taxon>
        <taxon>Pseudomonadati</taxon>
        <taxon>Pseudomonadota</taxon>
        <taxon>Alphaproteobacteria</taxon>
        <taxon>Sphingomonadales</taxon>
        <taxon>Sphingomonadaceae</taxon>
        <taxon>Sphingomonas</taxon>
    </lineage>
</organism>
<dbReference type="Pfam" id="PF13462">
    <property type="entry name" value="Thioredoxin_4"/>
    <property type="match status" value="1"/>
</dbReference>
<comment type="caution">
    <text evidence="3">The sequence shown here is derived from an EMBL/GenBank/DDBJ whole genome shotgun (WGS) entry which is preliminary data.</text>
</comment>
<gene>
    <name evidence="3" type="ORF">Q4F19_20990</name>
</gene>
<dbReference type="InterPro" id="IPR036249">
    <property type="entry name" value="Thioredoxin-like_sf"/>
</dbReference>
<dbReference type="Gene3D" id="1.10.40.110">
    <property type="match status" value="1"/>
</dbReference>
<dbReference type="Proteomes" id="UP001169764">
    <property type="component" value="Unassembled WGS sequence"/>
</dbReference>
<evidence type="ECO:0000313" key="4">
    <source>
        <dbReference type="Proteomes" id="UP001169764"/>
    </source>
</evidence>
<dbReference type="RefSeq" id="WP_303546778.1">
    <property type="nucleotide sequence ID" value="NZ_JAUOTP010000012.1"/>
</dbReference>
<feature type="signal peptide" evidence="1">
    <location>
        <begin position="1"/>
        <end position="24"/>
    </location>
</feature>
<dbReference type="Gene3D" id="3.40.30.10">
    <property type="entry name" value="Glutaredoxin"/>
    <property type="match status" value="1"/>
</dbReference>
<feature type="chain" id="PRO_5045959387" evidence="1">
    <location>
        <begin position="25"/>
        <end position="253"/>
    </location>
</feature>
<dbReference type="EMBL" id="JAUOTP010000012">
    <property type="protein sequence ID" value="MDO6416873.1"/>
    <property type="molecule type" value="Genomic_DNA"/>
</dbReference>
<evidence type="ECO:0000256" key="1">
    <source>
        <dbReference type="SAM" id="SignalP"/>
    </source>
</evidence>
<reference evidence="3" key="1">
    <citation type="submission" date="2023-07" db="EMBL/GenBank/DDBJ databases">
        <authorList>
            <person name="Kim M."/>
        </authorList>
    </citation>
    <scope>NUCLEOTIDE SEQUENCE</scope>
    <source>
        <strain evidence="3">BIUV-7</strain>
    </source>
</reference>
<keyword evidence="4" id="KW-1185">Reference proteome</keyword>
<feature type="domain" description="Thioredoxin-like fold" evidence="2">
    <location>
        <begin position="56"/>
        <end position="233"/>
    </location>
</feature>
<dbReference type="SUPFAM" id="SSF52833">
    <property type="entry name" value="Thioredoxin-like"/>
    <property type="match status" value="1"/>
</dbReference>